<sequence length="66" mass="6963">METDESDLPEVGAPARRALTGAGHTRLERLADVTEAELLALHGVGPKAVGILREALSRRGLSFRGA</sequence>
<name>A0A7W9IKD1_9ACTN</name>
<dbReference type="EMBL" id="JACHMP010000001">
    <property type="protein sequence ID" value="MBB5821886.1"/>
    <property type="molecule type" value="Genomic_DNA"/>
</dbReference>
<dbReference type="RefSeq" id="WP_184540949.1">
    <property type="nucleotide sequence ID" value="NZ_JACHMP010000001.1"/>
</dbReference>
<evidence type="ECO:0000313" key="1">
    <source>
        <dbReference type="EMBL" id="MBB5821886.1"/>
    </source>
</evidence>
<keyword evidence="2" id="KW-1185">Reference proteome</keyword>
<dbReference type="SUPFAM" id="SSF47789">
    <property type="entry name" value="C-terminal domain of RNA polymerase alpha subunit"/>
    <property type="match status" value="1"/>
</dbReference>
<proteinExistence type="predicted"/>
<dbReference type="Gene3D" id="1.10.150.20">
    <property type="entry name" value="5' to 3' exonuclease, C-terminal subdomain"/>
    <property type="match status" value="1"/>
</dbReference>
<gene>
    <name evidence="1" type="ORF">F4562_004948</name>
</gene>
<dbReference type="Proteomes" id="UP000540685">
    <property type="component" value="Unassembled WGS sequence"/>
</dbReference>
<accession>A0A7W9IKD1</accession>
<protein>
    <recommendedName>
        <fullName evidence="3">DNA-binding protein</fullName>
    </recommendedName>
</protein>
<comment type="caution">
    <text evidence="1">The sequence shown here is derived from an EMBL/GenBank/DDBJ whole genome shotgun (WGS) entry which is preliminary data.</text>
</comment>
<organism evidence="1 2">
    <name type="scientific">Streptosporangium becharense</name>
    <dbReference type="NCBI Taxonomy" id="1816182"/>
    <lineage>
        <taxon>Bacteria</taxon>
        <taxon>Bacillati</taxon>
        <taxon>Actinomycetota</taxon>
        <taxon>Actinomycetes</taxon>
        <taxon>Streptosporangiales</taxon>
        <taxon>Streptosporangiaceae</taxon>
        <taxon>Streptosporangium</taxon>
    </lineage>
</organism>
<evidence type="ECO:0008006" key="3">
    <source>
        <dbReference type="Google" id="ProtNLM"/>
    </source>
</evidence>
<dbReference type="AlphaFoldDB" id="A0A7W9IKD1"/>
<evidence type="ECO:0000313" key="2">
    <source>
        <dbReference type="Proteomes" id="UP000540685"/>
    </source>
</evidence>
<reference evidence="1 2" key="1">
    <citation type="submission" date="2020-08" db="EMBL/GenBank/DDBJ databases">
        <title>Sequencing the genomes of 1000 actinobacteria strains.</title>
        <authorList>
            <person name="Klenk H.-P."/>
        </authorList>
    </citation>
    <scope>NUCLEOTIDE SEQUENCE [LARGE SCALE GENOMIC DNA]</scope>
    <source>
        <strain evidence="1 2">DSM 46887</strain>
    </source>
</reference>